<organism evidence="1">
    <name type="scientific">Siphoviridae sp. ctzjp2</name>
    <dbReference type="NCBI Taxonomy" id="2826532"/>
    <lineage>
        <taxon>Viruses</taxon>
        <taxon>Duplodnaviria</taxon>
        <taxon>Heunggongvirae</taxon>
        <taxon>Uroviricota</taxon>
        <taxon>Caudoviricetes</taxon>
    </lineage>
</organism>
<proteinExistence type="predicted"/>
<dbReference type="EMBL" id="BK015693">
    <property type="protein sequence ID" value="DAE20388.1"/>
    <property type="molecule type" value="Genomic_DNA"/>
</dbReference>
<sequence>MAKFIEVIPVKYGVDKPKMLINIENISYIREESEAITAIFLKDVPLDGWFGKPEFDNPLHVKTPFMFIADAMLEKK</sequence>
<protein>
    <submittedName>
        <fullName evidence="1">Uncharacterized protein</fullName>
    </submittedName>
</protein>
<accession>A0A8S5QP45</accession>
<evidence type="ECO:0000313" key="1">
    <source>
        <dbReference type="EMBL" id="DAE20388.1"/>
    </source>
</evidence>
<reference evidence="1" key="1">
    <citation type="journal article" date="2021" name="Proc. Natl. Acad. Sci. U.S.A.">
        <title>A Catalog of Tens of Thousands of Viruses from Human Metagenomes Reveals Hidden Associations with Chronic Diseases.</title>
        <authorList>
            <person name="Tisza M.J."/>
            <person name="Buck C.B."/>
        </authorList>
    </citation>
    <scope>NUCLEOTIDE SEQUENCE</scope>
    <source>
        <strain evidence="1">Ctzjp2</strain>
    </source>
</reference>
<name>A0A8S5QP45_9CAUD</name>